<dbReference type="AlphaFoldDB" id="A0A4C1Z0M9"/>
<dbReference type="EMBL" id="BGZK01001536">
    <property type="protein sequence ID" value="GBP81898.1"/>
    <property type="molecule type" value="Genomic_DNA"/>
</dbReference>
<proteinExistence type="predicted"/>
<comment type="caution">
    <text evidence="2">The sequence shown here is derived from an EMBL/GenBank/DDBJ whole genome shotgun (WGS) entry which is preliminary data.</text>
</comment>
<gene>
    <name evidence="2" type="ORF">EVAR_87035_1</name>
</gene>
<protein>
    <submittedName>
        <fullName evidence="2">Uncharacterized protein</fullName>
    </submittedName>
</protein>
<evidence type="ECO:0000313" key="2">
    <source>
        <dbReference type="EMBL" id="GBP81898.1"/>
    </source>
</evidence>
<name>A0A4C1Z0M9_EUMVA</name>
<keyword evidence="3" id="KW-1185">Reference proteome</keyword>
<organism evidence="2 3">
    <name type="scientific">Eumeta variegata</name>
    <name type="common">Bagworm moth</name>
    <name type="synonym">Eumeta japonica</name>
    <dbReference type="NCBI Taxonomy" id="151549"/>
    <lineage>
        <taxon>Eukaryota</taxon>
        <taxon>Metazoa</taxon>
        <taxon>Ecdysozoa</taxon>
        <taxon>Arthropoda</taxon>
        <taxon>Hexapoda</taxon>
        <taxon>Insecta</taxon>
        <taxon>Pterygota</taxon>
        <taxon>Neoptera</taxon>
        <taxon>Endopterygota</taxon>
        <taxon>Lepidoptera</taxon>
        <taxon>Glossata</taxon>
        <taxon>Ditrysia</taxon>
        <taxon>Tineoidea</taxon>
        <taxon>Psychidae</taxon>
        <taxon>Oiketicinae</taxon>
        <taxon>Eumeta</taxon>
    </lineage>
</organism>
<evidence type="ECO:0000313" key="3">
    <source>
        <dbReference type="Proteomes" id="UP000299102"/>
    </source>
</evidence>
<feature type="region of interest" description="Disordered" evidence="1">
    <location>
        <begin position="64"/>
        <end position="107"/>
    </location>
</feature>
<feature type="compositionally biased region" description="Basic and acidic residues" evidence="1">
    <location>
        <begin position="86"/>
        <end position="107"/>
    </location>
</feature>
<reference evidence="2 3" key="1">
    <citation type="journal article" date="2019" name="Commun. Biol.">
        <title>The bagworm genome reveals a unique fibroin gene that provides high tensile strength.</title>
        <authorList>
            <person name="Kono N."/>
            <person name="Nakamura H."/>
            <person name="Ohtoshi R."/>
            <person name="Tomita M."/>
            <person name="Numata K."/>
            <person name="Arakawa K."/>
        </authorList>
    </citation>
    <scope>NUCLEOTIDE SEQUENCE [LARGE SCALE GENOMIC DNA]</scope>
</reference>
<accession>A0A4C1Z0M9</accession>
<sequence length="107" mass="12106">MTIDDETVGDDLKQRHLPFIVLKLRTCVSFIRKDMQNKLSHTEISEKSSGQVILIAMSNREYAEESTRPTSLTEAVSRSGGGAGCDARRTDNRWRREDVEQPPAVDR</sequence>
<dbReference type="Proteomes" id="UP000299102">
    <property type="component" value="Unassembled WGS sequence"/>
</dbReference>
<evidence type="ECO:0000256" key="1">
    <source>
        <dbReference type="SAM" id="MobiDB-lite"/>
    </source>
</evidence>